<reference evidence="2" key="1">
    <citation type="submission" date="2018-06" db="EMBL/GenBank/DDBJ databases">
        <authorList>
            <person name="Zhirakovskaya E."/>
        </authorList>
    </citation>
    <scope>NUCLEOTIDE SEQUENCE</scope>
</reference>
<evidence type="ECO:0000259" key="1">
    <source>
        <dbReference type="Pfam" id="PF07238"/>
    </source>
</evidence>
<dbReference type="InterPro" id="IPR009875">
    <property type="entry name" value="PilZ_domain"/>
</dbReference>
<feature type="domain" description="PilZ" evidence="1">
    <location>
        <begin position="6"/>
        <end position="92"/>
    </location>
</feature>
<dbReference type="AlphaFoldDB" id="A0A3B0V4S1"/>
<name>A0A3B0V4S1_9ZZZZ</name>
<dbReference type="GO" id="GO:0035438">
    <property type="term" value="F:cyclic-di-GMP binding"/>
    <property type="evidence" value="ECO:0007669"/>
    <property type="project" value="InterPro"/>
</dbReference>
<sequence length="119" mass="14124">MKTKKERRKHLRLPLNFKVRVNLRHDIVVRGQTRNISFAGAFIELDKVPPLQYDDYFSLTLLGQVEFTCRLIHSNSGGIGCQFDFIKIRYYEVFKNMMLNNAPDPERLVKELHRWARDT</sequence>
<evidence type="ECO:0000313" key="2">
    <source>
        <dbReference type="EMBL" id="VAW32887.1"/>
    </source>
</evidence>
<dbReference type="SUPFAM" id="SSF141371">
    <property type="entry name" value="PilZ domain-like"/>
    <property type="match status" value="1"/>
</dbReference>
<proteinExistence type="predicted"/>
<accession>A0A3B0V4S1</accession>
<organism evidence="2">
    <name type="scientific">hydrothermal vent metagenome</name>
    <dbReference type="NCBI Taxonomy" id="652676"/>
    <lineage>
        <taxon>unclassified sequences</taxon>
        <taxon>metagenomes</taxon>
        <taxon>ecological metagenomes</taxon>
    </lineage>
</organism>
<dbReference type="Gene3D" id="2.40.10.220">
    <property type="entry name" value="predicted glycosyltransferase like domains"/>
    <property type="match status" value="1"/>
</dbReference>
<dbReference type="Pfam" id="PF07238">
    <property type="entry name" value="PilZ"/>
    <property type="match status" value="1"/>
</dbReference>
<protein>
    <recommendedName>
        <fullName evidence="1">PilZ domain-containing protein</fullName>
    </recommendedName>
</protein>
<gene>
    <name evidence="2" type="ORF">MNBD_DELTA03-855</name>
</gene>
<dbReference type="EMBL" id="UOEX01000015">
    <property type="protein sequence ID" value="VAW32887.1"/>
    <property type="molecule type" value="Genomic_DNA"/>
</dbReference>